<dbReference type="Proteomes" id="UP000004671">
    <property type="component" value="Chromosome"/>
</dbReference>
<dbReference type="RefSeq" id="WP_006929929.1">
    <property type="nucleotide sequence ID" value="NZ_CM001402.1"/>
</dbReference>
<name>H1XSM4_CALAY</name>
<dbReference type="Proteomes" id="UP000183868">
    <property type="component" value="Chromosome"/>
</dbReference>
<dbReference type="SUPFAM" id="SSF52540">
    <property type="entry name" value="P-loop containing nucleoside triphosphate hydrolases"/>
    <property type="match status" value="1"/>
</dbReference>
<evidence type="ECO:0000313" key="2">
    <source>
        <dbReference type="EMBL" id="APF18582.1"/>
    </source>
</evidence>
<evidence type="ECO:0000313" key="5">
    <source>
        <dbReference type="Proteomes" id="UP000183868"/>
    </source>
</evidence>
<dbReference type="GO" id="GO:0008476">
    <property type="term" value="F:protein-tyrosine sulfotransferase activity"/>
    <property type="evidence" value="ECO:0007669"/>
    <property type="project" value="InterPro"/>
</dbReference>
<organism evidence="3 4">
    <name type="scientific">Caldithrix abyssi DSM 13497</name>
    <dbReference type="NCBI Taxonomy" id="880073"/>
    <lineage>
        <taxon>Bacteria</taxon>
        <taxon>Pseudomonadati</taxon>
        <taxon>Calditrichota</taxon>
        <taxon>Calditrichia</taxon>
        <taxon>Calditrichales</taxon>
        <taxon>Calditrichaceae</taxon>
        <taxon>Caldithrix</taxon>
    </lineage>
</organism>
<dbReference type="KEGG" id="caby:Cabys_1833"/>
<dbReference type="Pfam" id="PF13469">
    <property type="entry name" value="Sulfotransfer_3"/>
    <property type="match status" value="1"/>
</dbReference>
<dbReference type="EMBL" id="CM001402">
    <property type="protein sequence ID" value="EHO42572.1"/>
    <property type="molecule type" value="Genomic_DNA"/>
</dbReference>
<evidence type="ECO:0000313" key="4">
    <source>
        <dbReference type="Proteomes" id="UP000004671"/>
    </source>
</evidence>
<dbReference type="EMBL" id="CP018099">
    <property type="protein sequence ID" value="APF18582.1"/>
    <property type="molecule type" value="Genomic_DNA"/>
</dbReference>
<protein>
    <submittedName>
        <fullName evidence="2 3">Sulfotransferase</fullName>
    </submittedName>
</protein>
<evidence type="ECO:0000256" key="1">
    <source>
        <dbReference type="ARBA" id="ARBA00022679"/>
    </source>
</evidence>
<dbReference type="STRING" id="880073.Cabys_1833"/>
<dbReference type="PaxDb" id="880073-Calab_2965"/>
<dbReference type="InterPro" id="IPR027417">
    <property type="entry name" value="P-loop_NTPase"/>
</dbReference>
<reference evidence="3 4" key="1">
    <citation type="submission" date="2011-09" db="EMBL/GenBank/DDBJ databases">
        <title>The permanent draft genome of Caldithrix abyssi DSM 13497.</title>
        <authorList>
            <consortium name="US DOE Joint Genome Institute (JGI-PGF)"/>
            <person name="Lucas S."/>
            <person name="Han J."/>
            <person name="Lapidus A."/>
            <person name="Bruce D."/>
            <person name="Goodwin L."/>
            <person name="Pitluck S."/>
            <person name="Peters L."/>
            <person name="Kyrpides N."/>
            <person name="Mavromatis K."/>
            <person name="Ivanova N."/>
            <person name="Mikhailova N."/>
            <person name="Chertkov O."/>
            <person name="Detter J.C."/>
            <person name="Tapia R."/>
            <person name="Han C."/>
            <person name="Land M."/>
            <person name="Hauser L."/>
            <person name="Markowitz V."/>
            <person name="Cheng J.-F."/>
            <person name="Hugenholtz P."/>
            <person name="Woyke T."/>
            <person name="Wu D."/>
            <person name="Spring S."/>
            <person name="Brambilla E."/>
            <person name="Klenk H.-P."/>
            <person name="Eisen J.A."/>
        </authorList>
    </citation>
    <scope>NUCLEOTIDE SEQUENCE [LARGE SCALE GENOMIC DNA]</scope>
    <source>
        <strain evidence="3 4">DSM 13497</strain>
    </source>
</reference>
<dbReference type="AlphaFoldDB" id="H1XSM4"/>
<reference evidence="2 5" key="2">
    <citation type="submission" date="2016-11" db="EMBL/GenBank/DDBJ databases">
        <title>Genomic analysis of Caldithrix abyssi and proposal of a novel bacterial phylum Caldithrichaeota.</title>
        <authorList>
            <person name="Kublanov I."/>
            <person name="Sigalova O."/>
            <person name="Gavrilov S."/>
            <person name="Lebedinsky A."/>
            <person name="Ivanova N."/>
            <person name="Daum C."/>
            <person name="Reddy T."/>
            <person name="Klenk H.P."/>
            <person name="Goker M."/>
            <person name="Reva O."/>
            <person name="Miroshnichenko M."/>
            <person name="Kyprides N."/>
            <person name="Woyke T."/>
            <person name="Gelfand M."/>
        </authorList>
    </citation>
    <scope>NUCLEOTIDE SEQUENCE [LARGE SCALE GENOMIC DNA]</scope>
    <source>
        <strain evidence="2 5">LF13</strain>
    </source>
</reference>
<accession>H1XSM4</accession>
<keyword evidence="4" id="KW-1185">Reference proteome</keyword>
<evidence type="ECO:0000313" key="3">
    <source>
        <dbReference type="EMBL" id="EHO42572.1"/>
    </source>
</evidence>
<dbReference type="InterPro" id="IPR026634">
    <property type="entry name" value="TPST-like"/>
</dbReference>
<keyword evidence="1 3" id="KW-0808">Transferase</keyword>
<dbReference type="InParanoid" id="H1XSM4"/>
<dbReference type="PANTHER" id="PTHR12788">
    <property type="entry name" value="PROTEIN-TYROSINE SULFOTRANSFERASE 2"/>
    <property type="match status" value="1"/>
</dbReference>
<dbReference type="PANTHER" id="PTHR12788:SF10">
    <property type="entry name" value="PROTEIN-TYROSINE SULFOTRANSFERASE"/>
    <property type="match status" value="1"/>
</dbReference>
<sequence length="346" mass="41301">MVQELLPELQVKHRKLNPVFVIGHGRSGTSILIKLIRKYLKINFGTESQFILRYYDALEQYGDLNRRENLINLLEDIVQERYFKRIKKRFNFDLDKEKVLSSLKFPSYSGLLQAIFLQFAQYHGMERWGDKTPEYIFGLDKILRLFPDAQFIHIVRDGRDVALSEFKTHFGPKNIHCAAEEWKKRINLAQNFFATLKDDQKFELRYEDLLQNPVLIFQQLIDFLGIDDQDKSLIRFIAKNIVSDLKRGNFNKWHTALSKSQIYRFERVAHRELTAYHYPLIFSHFTKPSLIETYYWRLHSKFKRLLVPGTIEDNLYRIRLRVKSRLLPLRKKLQFVAGAHRKVSFN</sequence>
<dbReference type="Gene3D" id="3.40.50.300">
    <property type="entry name" value="P-loop containing nucleotide triphosphate hydrolases"/>
    <property type="match status" value="1"/>
</dbReference>
<dbReference type="eggNOG" id="COG0615">
    <property type="taxonomic scope" value="Bacteria"/>
</dbReference>
<proteinExistence type="predicted"/>
<dbReference type="HOGENOM" id="CLU_046916_1_2_0"/>
<dbReference type="OrthoDB" id="9777890at2"/>
<gene>
    <name evidence="2" type="ORF">Cabys_1833</name>
    <name evidence="3" type="ORF">Calab_2965</name>
</gene>